<evidence type="ECO:0000259" key="1">
    <source>
        <dbReference type="Pfam" id="PF06985"/>
    </source>
</evidence>
<dbReference type="PANTHER" id="PTHR33112:SF12">
    <property type="entry name" value="HETEROKARYON INCOMPATIBILITY DOMAIN-CONTAINING PROTEIN"/>
    <property type="match status" value="1"/>
</dbReference>
<proteinExistence type="predicted"/>
<dbReference type="Pfam" id="PF06985">
    <property type="entry name" value="HET"/>
    <property type="match status" value="1"/>
</dbReference>
<dbReference type="PANTHER" id="PTHR33112">
    <property type="entry name" value="DOMAIN PROTEIN, PUTATIVE-RELATED"/>
    <property type="match status" value="1"/>
</dbReference>
<dbReference type="RefSeq" id="XP_016234531.1">
    <property type="nucleotide sequence ID" value="XM_016381429.1"/>
</dbReference>
<dbReference type="VEuPathDB" id="FungiDB:PV08_07097"/>
<evidence type="ECO:0000313" key="3">
    <source>
        <dbReference type="Proteomes" id="UP000053328"/>
    </source>
</evidence>
<dbReference type="Proteomes" id="UP000053328">
    <property type="component" value="Unassembled WGS sequence"/>
</dbReference>
<dbReference type="STRING" id="91928.A0A0D2B6K7"/>
<evidence type="ECO:0000313" key="2">
    <source>
        <dbReference type="EMBL" id="KIW14315.1"/>
    </source>
</evidence>
<dbReference type="AlphaFoldDB" id="A0A0D2B6K7"/>
<protein>
    <recommendedName>
        <fullName evidence="1">Heterokaryon incompatibility domain-containing protein</fullName>
    </recommendedName>
</protein>
<feature type="domain" description="Heterokaryon incompatibility" evidence="1">
    <location>
        <begin position="110"/>
        <end position="244"/>
    </location>
</feature>
<accession>A0A0D2B6K7</accession>
<sequence length="605" mass="69050">MDSPAKRKYATCILSVLEPSSVPLPTRIIAHRGDALCLLDGGVHSHSTLGGRRIDFSGINLKMILDWVQACQDRHDASCLPMATEELGKVRLIDVETRTIVRYPGFDCEYIALSYVWGDVVQSTYRLGDVIQSLPRTLEDALSLTRKLGKRYMWIDSVCIDQSDDEDKSEQINRMWSIYKGAWVTVIALSGSSADAGLPRFSRQQHHPQLSSYIEGKAIVSLMPTLSQQIWMSPWGQRAWTLQEGLLSPRCLYISDHQIYYDCSSMQCCESLDDSRSWAHHLTPASNPTQEGFVTWMLRQAGAGALRIPLDWPSRRLEHWGEKLNLYSYRLMTYPEDAIRAFLGVLQRLETIYPEGFFEGLPVEDFDWALTWASQTPPSRRQGFPSWSWAGWLGPLFFGQPVDVKKTRRLATDLDIRACRAGELREVFVTRGNGNIGGSDIKLVILHDPVDRAALQEPEEAEFDLKKHPSAEQDRYLFITAICFHFTPDFSNPRTGTYASGQNETFLITIRNTPCLIRIFSTDRHIQGRWDQGRWVAEEYQEKQTFMLLARDHLEGFILHKLMLLKMGTSSIVAERATVLELLVPLDELDVLEEYSPKRRRIVLT</sequence>
<dbReference type="GeneID" id="27334180"/>
<dbReference type="OrthoDB" id="4159223at2759"/>
<keyword evidence="3" id="KW-1185">Reference proteome</keyword>
<dbReference type="HOGENOM" id="CLU_021801_0_0_1"/>
<reference evidence="2 3" key="1">
    <citation type="submission" date="2015-01" db="EMBL/GenBank/DDBJ databases">
        <title>The Genome Sequence of Exophiala spinifera CBS89968.</title>
        <authorList>
            <consortium name="The Broad Institute Genomics Platform"/>
            <person name="Cuomo C."/>
            <person name="de Hoog S."/>
            <person name="Gorbushina A."/>
            <person name="Stielow B."/>
            <person name="Teixiera M."/>
            <person name="Abouelleil A."/>
            <person name="Chapman S.B."/>
            <person name="Priest M."/>
            <person name="Young S.K."/>
            <person name="Wortman J."/>
            <person name="Nusbaum C."/>
            <person name="Birren B."/>
        </authorList>
    </citation>
    <scope>NUCLEOTIDE SEQUENCE [LARGE SCALE GENOMIC DNA]</scope>
    <source>
        <strain evidence="2 3">CBS 89968</strain>
    </source>
</reference>
<dbReference type="EMBL" id="KN847496">
    <property type="protein sequence ID" value="KIW14315.1"/>
    <property type="molecule type" value="Genomic_DNA"/>
</dbReference>
<name>A0A0D2B6K7_9EURO</name>
<dbReference type="InterPro" id="IPR010730">
    <property type="entry name" value="HET"/>
</dbReference>
<gene>
    <name evidence="2" type="ORF">PV08_07097</name>
</gene>
<organism evidence="2 3">
    <name type="scientific">Exophiala spinifera</name>
    <dbReference type="NCBI Taxonomy" id="91928"/>
    <lineage>
        <taxon>Eukaryota</taxon>
        <taxon>Fungi</taxon>
        <taxon>Dikarya</taxon>
        <taxon>Ascomycota</taxon>
        <taxon>Pezizomycotina</taxon>
        <taxon>Eurotiomycetes</taxon>
        <taxon>Chaetothyriomycetidae</taxon>
        <taxon>Chaetothyriales</taxon>
        <taxon>Herpotrichiellaceae</taxon>
        <taxon>Exophiala</taxon>
    </lineage>
</organism>